<keyword evidence="2" id="KW-1133">Transmembrane helix</keyword>
<feature type="transmembrane region" description="Helical" evidence="2">
    <location>
        <begin position="212"/>
        <end position="235"/>
    </location>
</feature>
<evidence type="ECO:0000313" key="4">
    <source>
        <dbReference type="Proteomes" id="UP000601435"/>
    </source>
</evidence>
<gene>
    <name evidence="3" type="ORF">SNEC2469_LOCUS13099</name>
</gene>
<feature type="transmembrane region" description="Helical" evidence="2">
    <location>
        <begin position="181"/>
        <end position="200"/>
    </location>
</feature>
<organism evidence="3 4">
    <name type="scientific">Symbiodinium necroappetens</name>
    <dbReference type="NCBI Taxonomy" id="1628268"/>
    <lineage>
        <taxon>Eukaryota</taxon>
        <taxon>Sar</taxon>
        <taxon>Alveolata</taxon>
        <taxon>Dinophyceae</taxon>
        <taxon>Suessiales</taxon>
        <taxon>Symbiodiniaceae</taxon>
        <taxon>Symbiodinium</taxon>
    </lineage>
</organism>
<evidence type="ECO:0000256" key="2">
    <source>
        <dbReference type="SAM" id="Phobius"/>
    </source>
</evidence>
<sequence length="392" mass="44394">VTAWASLGKEGGRVDLLIPLVKTGNLGLETTIGESFYNMHVPGGLYVNYIVGFLMGCVVPFVQHTLVAKIIYVWRALPGCLLYALKVILPWAPADIDVYPRFNAEKAIEAPENGIAWDYCAFIVHIATAFSVTAIITESVWRLFMMLTFWSVFYWYWSRFMHLRVQSASNFNGHLLDTTAWLFWGFPQSCLAGSAFIWAVRSEVVAFESTLSAVLSLILVMAVASCLWMLAYLLVAQPWRRPDIPQSSVQTVEEVMQHKPYTWYNCNPVYVLKCAYTKDKKDGAVDEFTNPHSARENEEKALLYTRGKEYLFMQRDQQHHVMKRLHDRLEFETYMEILFEYCHYFANCFCLGKGNPAPPGGYEALKAVLAGDDTGSRSLGRSRSATLAAHGP</sequence>
<feature type="region of interest" description="Disordered" evidence="1">
    <location>
        <begin position="373"/>
        <end position="392"/>
    </location>
</feature>
<accession>A0A812S6L5</accession>
<proteinExistence type="predicted"/>
<name>A0A812S6L5_9DINO</name>
<dbReference type="EMBL" id="CAJNJA010020881">
    <property type="protein sequence ID" value="CAE7466368.1"/>
    <property type="molecule type" value="Genomic_DNA"/>
</dbReference>
<dbReference type="OrthoDB" id="417108at2759"/>
<feature type="transmembrane region" description="Helical" evidence="2">
    <location>
        <begin position="114"/>
        <end position="136"/>
    </location>
</feature>
<protein>
    <submittedName>
        <fullName evidence="3">Uncharacterized protein</fullName>
    </submittedName>
</protein>
<feature type="transmembrane region" description="Helical" evidence="2">
    <location>
        <begin position="143"/>
        <end position="161"/>
    </location>
</feature>
<comment type="caution">
    <text evidence="3">The sequence shown here is derived from an EMBL/GenBank/DDBJ whole genome shotgun (WGS) entry which is preliminary data.</text>
</comment>
<dbReference type="AlphaFoldDB" id="A0A812S6L5"/>
<keyword evidence="4" id="KW-1185">Reference proteome</keyword>
<evidence type="ECO:0000256" key="1">
    <source>
        <dbReference type="SAM" id="MobiDB-lite"/>
    </source>
</evidence>
<dbReference type="Proteomes" id="UP000601435">
    <property type="component" value="Unassembled WGS sequence"/>
</dbReference>
<feature type="non-terminal residue" evidence="3">
    <location>
        <position position="1"/>
    </location>
</feature>
<feature type="compositionally biased region" description="Polar residues" evidence="1">
    <location>
        <begin position="376"/>
        <end position="385"/>
    </location>
</feature>
<feature type="transmembrane region" description="Helical" evidence="2">
    <location>
        <begin position="45"/>
        <end position="62"/>
    </location>
</feature>
<keyword evidence="2" id="KW-0472">Membrane</keyword>
<feature type="transmembrane region" description="Helical" evidence="2">
    <location>
        <begin position="74"/>
        <end position="94"/>
    </location>
</feature>
<evidence type="ECO:0000313" key="3">
    <source>
        <dbReference type="EMBL" id="CAE7466368.1"/>
    </source>
</evidence>
<reference evidence="3" key="1">
    <citation type="submission" date="2021-02" db="EMBL/GenBank/DDBJ databases">
        <authorList>
            <person name="Dougan E. K."/>
            <person name="Rhodes N."/>
            <person name="Thang M."/>
            <person name="Chan C."/>
        </authorList>
    </citation>
    <scope>NUCLEOTIDE SEQUENCE</scope>
</reference>
<keyword evidence="2" id="KW-0812">Transmembrane</keyword>